<accession>A0A2T2XHC5</accession>
<evidence type="ECO:0000313" key="1">
    <source>
        <dbReference type="EMBL" id="PSR33880.1"/>
    </source>
</evidence>
<dbReference type="EMBL" id="PXYW01000015">
    <property type="protein sequence ID" value="PSR33880.1"/>
    <property type="molecule type" value="Genomic_DNA"/>
</dbReference>
<reference evidence="1 2" key="1">
    <citation type="journal article" date="2014" name="BMC Genomics">
        <title>Comparison of environmental and isolate Sulfobacillus genomes reveals diverse carbon, sulfur, nitrogen, and hydrogen metabolisms.</title>
        <authorList>
            <person name="Justice N.B."/>
            <person name="Norman A."/>
            <person name="Brown C.T."/>
            <person name="Singh A."/>
            <person name="Thomas B.C."/>
            <person name="Banfield J.F."/>
        </authorList>
    </citation>
    <scope>NUCLEOTIDE SEQUENCE [LARGE SCALE GENOMIC DNA]</scope>
    <source>
        <strain evidence="1">AMDSBA4</strain>
    </source>
</reference>
<name>A0A2T2XHC5_9FIRM</name>
<gene>
    <name evidence="1" type="ORF">C7B46_07765</name>
</gene>
<sequence length="170" mass="19050">MGIKDMSKGGAMRDSWETARHFVSQIQELPQPLVIIAGARKTGKTPLAKALATQGLGTYINLSLLLSRYLATDPDADDNLTASTMVRLLRDISPTGPMIVDNIEAVFQPELRLSPLRWFRQIARDMPLVVVWPGAVVEGEFRYSMPNRPDYFYSREPSLVVVNLETEFVL</sequence>
<dbReference type="NCBIfam" id="NF033453">
    <property type="entry name" value="BREX_3_BrxF"/>
    <property type="match status" value="1"/>
</dbReference>
<proteinExistence type="predicted"/>
<evidence type="ECO:0000313" key="2">
    <source>
        <dbReference type="Proteomes" id="UP000242972"/>
    </source>
</evidence>
<dbReference type="AlphaFoldDB" id="A0A2T2XHC5"/>
<dbReference type="Proteomes" id="UP000242972">
    <property type="component" value="Unassembled WGS sequence"/>
</dbReference>
<comment type="caution">
    <text evidence="1">The sequence shown here is derived from an EMBL/GenBank/DDBJ whole genome shotgun (WGS) entry which is preliminary data.</text>
</comment>
<protein>
    <submittedName>
        <fullName evidence="1">BREX-3 system P-loop-containing protein BrxF</fullName>
    </submittedName>
</protein>
<organism evidence="1 2">
    <name type="scientific">Sulfobacillus benefaciens</name>
    <dbReference type="NCBI Taxonomy" id="453960"/>
    <lineage>
        <taxon>Bacteria</taxon>
        <taxon>Bacillati</taxon>
        <taxon>Bacillota</taxon>
        <taxon>Clostridia</taxon>
        <taxon>Eubacteriales</taxon>
        <taxon>Clostridiales Family XVII. Incertae Sedis</taxon>
        <taxon>Sulfobacillus</taxon>
    </lineage>
</organism>
<dbReference type="InterPro" id="IPR048067">
    <property type="entry name" value="BREX_3_BrxF"/>
</dbReference>